<keyword evidence="2" id="KW-0812">Transmembrane</keyword>
<dbReference type="PANTHER" id="PTHR37540">
    <property type="entry name" value="TRANSCRIPTION FACTOR (ACR-2), PUTATIVE-RELATED-RELATED"/>
    <property type="match status" value="1"/>
</dbReference>
<proteinExistence type="predicted"/>
<organism evidence="3 4">
    <name type="scientific">Lipomyces tetrasporus</name>
    <dbReference type="NCBI Taxonomy" id="54092"/>
    <lineage>
        <taxon>Eukaryota</taxon>
        <taxon>Fungi</taxon>
        <taxon>Dikarya</taxon>
        <taxon>Ascomycota</taxon>
        <taxon>Saccharomycotina</taxon>
        <taxon>Lipomycetes</taxon>
        <taxon>Lipomycetales</taxon>
        <taxon>Lipomycetaceae</taxon>
        <taxon>Lipomyces</taxon>
    </lineage>
</organism>
<dbReference type="AlphaFoldDB" id="A0AAD7VSA3"/>
<evidence type="ECO:0000256" key="1">
    <source>
        <dbReference type="SAM" id="MobiDB-lite"/>
    </source>
</evidence>
<reference evidence="3" key="1">
    <citation type="submission" date="2023-03" db="EMBL/GenBank/DDBJ databases">
        <title>Near-Complete genome sequence of Lipomyces tetrasporous NRRL Y-64009, an oleaginous yeast capable of growing on lignocellulosic hydrolysates.</title>
        <authorList>
            <consortium name="Lawrence Berkeley National Laboratory"/>
            <person name="Jagtap S.S."/>
            <person name="Liu J.-J."/>
            <person name="Walukiewicz H.E."/>
            <person name="Pangilinan J."/>
            <person name="Lipzen A."/>
            <person name="Ahrendt S."/>
            <person name="Koriabine M."/>
            <person name="Cobaugh K."/>
            <person name="Salamov A."/>
            <person name="Yoshinaga Y."/>
            <person name="Ng V."/>
            <person name="Daum C."/>
            <person name="Grigoriev I.V."/>
            <person name="Slininger P.J."/>
            <person name="Dien B.S."/>
            <person name="Jin Y.-S."/>
            <person name="Rao C.V."/>
        </authorList>
    </citation>
    <scope>NUCLEOTIDE SEQUENCE</scope>
    <source>
        <strain evidence="3">NRRL Y-64009</strain>
    </source>
</reference>
<sequence length="415" mass="47667">MSAGERRRQASDEQGTVPPPPPSDWALFQFPEVLDMPSQELMHQYFIRNPIRDLLFPFKLFDILVDFGQEPFWCFQWLVSEQLCFCAILLLTSASNDLILRRPLSNTTCRHLRRTLPILNKRLSDTDAHRHDMILYVVGILASIAILFGDYNAAKMHAAGLSEIIRLRGGFGAVNYNPLIQLSIDRLNFSSFLVTKLWTPIYNSSIWKEPVFPAEVTNLYHLQGMFCVDGLVDSNVATVFHNLQYTTILFNKHYHNQTPIDGMFIRECLGFVHSSLIELEGRLENQLSECLRLGTMAFLATTFRLPDLYEQHYCKTLANKLQLSYATTKASTPDLHRAIDIWLILVCLISTDNVDERYTCAIWKAIATGGLSWNETRRYLKEVMWIDAFHDDIGRRAFAALKSRIGPFTVSEYRV</sequence>
<comment type="caution">
    <text evidence="3">The sequence shown here is derived from an EMBL/GenBank/DDBJ whole genome shotgun (WGS) entry which is preliminary data.</text>
</comment>
<keyword evidence="4" id="KW-1185">Reference proteome</keyword>
<protein>
    <submittedName>
        <fullName evidence="3">Uncharacterized protein</fullName>
    </submittedName>
</protein>
<evidence type="ECO:0000313" key="4">
    <source>
        <dbReference type="Proteomes" id="UP001217417"/>
    </source>
</evidence>
<dbReference type="GeneID" id="80885566"/>
<dbReference type="Proteomes" id="UP001217417">
    <property type="component" value="Unassembled WGS sequence"/>
</dbReference>
<feature type="transmembrane region" description="Helical" evidence="2">
    <location>
        <begin position="133"/>
        <end position="151"/>
    </location>
</feature>
<gene>
    <name evidence="3" type="ORF">POJ06DRAFT_292581</name>
</gene>
<evidence type="ECO:0000256" key="2">
    <source>
        <dbReference type="SAM" id="Phobius"/>
    </source>
</evidence>
<dbReference type="RefSeq" id="XP_056042370.1">
    <property type="nucleotide sequence ID" value="XM_056190400.1"/>
</dbReference>
<feature type="region of interest" description="Disordered" evidence="1">
    <location>
        <begin position="1"/>
        <end position="23"/>
    </location>
</feature>
<keyword evidence="2" id="KW-0472">Membrane</keyword>
<dbReference type="EMBL" id="JARPMG010000008">
    <property type="protein sequence ID" value="KAJ8098920.1"/>
    <property type="molecule type" value="Genomic_DNA"/>
</dbReference>
<name>A0AAD7VSA3_9ASCO</name>
<accession>A0AAD7VSA3</accession>
<feature type="compositionally biased region" description="Basic and acidic residues" evidence="1">
    <location>
        <begin position="1"/>
        <end position="11"/>
    </location>
</feature>
<dbReference type="PANTHER" id="PTHR37540:SF5">
    <property type="entry name" value="TRANSCRIPTION FACTOR DOMAIN-CONTAINING PROTEIN"/>
    <property type="match status" value="1"/>
</dbReference>
<keyword evidence="2" id="KW-1133">Transmembrane helix</keyword>
<evidence type="ECO:0000313" key="3">
    <source>
        <dbReference type="EMBL" id="KAJ8098920.1"/>
    </source>
</evidence>